<sequence>MDEDFVREIFASEGPVRIRRMFGGQGVYLDGRIVALVLSGELMLKGDADTEPAFLAAGSRRWTYQRPGGRLVAMPYYTFPPDAYDDPDAMAIWAARAREAAARVAAANPVRRRSRSA</sequence>
<dbReference type="OrthoDB" id="1524907at2"/>
<dbReference type="AlphaFoldDB" id="A0A1H0MED1"/>
<keyword evidence="3" id="KW-1185">Reference proteome</keyword>
<gene>
    <name evidence="2" type="ORF">SAMN05192530_11375</name>
</gene>
<evidence type="ECO:0000313" key="3">
    <source>
        <dbReference type="Proteomes" id="UP000198793"/>
    </source>
</evidence>
<feature type="domain" description="TfoX N-terminal" evidence="1">
    <location>
        <begin position="8"/>
        <end position="101"/>
    </location>
</feature>
<dbReference type="STRING" id="1166073.SAMN05192530_11375"/>
<dbReference type="Pfam" id="PF04993">
    <property type="entry name" value="TfoX_N"/>
    <property type="match status" value="1"/>
</dbReference>
<protein>
    <submittedName>
        <fullName evidence="2">DNA transformation protein</fullName>
    </submittedName>
</protein>
<name>A0A1H0MED1_9HYPH</name>
<dbReference type="RefSeq" id="WP_090676729.1">
    <property type="nucleotide sequence ID" value="NZ_FNIT01000013.1"/>
</dbReference>
<dbReference type="Gene3D" id="3.30.1460.30">
    <property type="entry name" value="YgaC/TfoX-N like chaperone"/>
    <property type="match status" value="1"/>
</dbReference>
<dbReference type="EMBL" id="FNIT01000013">
    <property type="protein sequence ID" value="SDO78792.1"/>
    <property type="molecule type" value="Genomic_DNA"/>
</dbReference>
<accession>A0A1H0MED1</accession>
<dbReference type="SUPFAM" id="SSF159894">
    <property type="entry name" value="YgaC/TfoX-N like"/>
    <property type="match status" value="1"/>
</dbReference>
<evidence type="ECO:0000259" key="1">
    <source>
        <dbReference type="Pfam" id="PF04993"/>
    </source>
</evidence>
<organism evidence="2 3">
    <name type="scientific">Aureimonas jatrophae</name>
    <dbReference type="NCBI Taxonomy" id="1166073"/>
    <lineage>
        <taxon>Bacteria</taxon>
        <taxon>Pseudomonadati</taxon>
        <taxon>Pseudomonadota</taxon>
        <taxon>Alphaproteobacteria</taxon>
        <taxon>Hyphomicrobiales</taxon>
        <taxon>Aurantimonadaceae</taxon>
        <taxon>Aureimonas</taxon>
    </lineage>
</organism>
<dbReference type="InterPro" id="IPR007076">
    <property type="entry name" value="TfoX_N"/>
</dbReference>
<proteinExistence type="predicted"/>
<dbReference type="Proteomes" id="UP000198793">
    <property type="component" value="Unassembled WGS sequence"/>
</dbReference>
<evidence type="ECO:0000313" key="2">
    <source>
        <dbReference type="EMBL" id="SDO78792.1"/>
    </source>
</evidence>
<reference evidence="2 3" key="1">
    <citation type="submission" date="2016-10" db="EMBL/GenBank/DDBJ databases">
        <authorList>
            <person name="de Groot N.N."/>
        </authorList>
    </citation>
    <scope>NUCLEOTIDE SEQUENCE [LARGE SCALE GENOMIC DNA]</scope>
    <source>
        <strain evidence="3">L7-484,KACC 16230,DSM 25025</strain>
    </source>
</reference>